<evidence type="ECO:0000256" key="1">
    <source>
        <dbReference type="SAM" id="Coils"/>
    </source>
</evidence>
<evidence type="ECO:0000313" key="4">
    <source>
        <dbReference type="EMBL" id="CAE4593103.1"/>
    </source>
</evidence>
<organism evidence="2">
    <name type="scientific">Ditylum brightwellii</name>
    <dbReference type="NCBI Taxonomy" id="49249"/>
    <lineage>
        <taxon>Eukaryota</taxon>
        <taxon>Sar</taxon>
        <taxon>Stramenopiles</taxon>
        <taxon>Ochrophyta</taxon>
        <taxon>Bacillariophyta</taxon>
        <taxon>Mediophyceae</taxon>
        <taxon>Lithodesmiophycidae</taxon>
        <taxon>Lithodesmiales</taxon>
        <taxon>Lithodesmiaceae</taxon>
        <taxon>Ditylum</taxon>
    </lineage>
</organism>
<gene>
    <name evidence="2" type="ORF">DBRI00130_LOCUS7514</name>
    <name evidence="3" type="ORF">DBRI00130_LOCUS7516</name>
    <name evidence="4" type="ORF">DBRI00130_LOCUS7518</name>
</gene>
<keyword evidence="1" id="KW-0175">Coiled coil</keyword>
<dbReference type="AlphaFoldDB" id="A0A6V2CFP3"/>
<accession>A0A6V2CFP3</accession>
<dbReference type="EMBL" id="HBNS01009323">
    <property type="protein sequence ID" value="CAE4593096.1"/>
    <property type="molecule type" value="Transcribed_RNA"/>
</dbReference>
<feature type="coiled-coil region" evidence="1">
    <location>
        <begin position="85"/>
        <end position="112"/>
    </location>
</feature>
<sequence>MKEEMKQMEADLKESNTREQVLQEENKVLTKANKDLAIQINNCKDVMIKLGQAIGNRVDSKLLEKKFKEERQLIEKDLKERITENQFHQQEMKALMLDFEIVENELRSYKQKVIKVQNILGREQSEKKKLEDRLETRVAELEVVKAVSLSMQDSMQERINSLESQLDRCKKERFY</sequence>
<evidence type="ECO:0000313" key="2">
    <source>
        <dbReference type="EMBL" id="CAE4593096.1"/>
    </source>
</evidence>
<protein>
    <submittedName>
        <fullName evidence="2">Uncharacterized protein</fullName>
    </submittedName>
</protein>
<dbReference type="EMBL" id="HBNS01009325">
    <property type="protein sequence ID" value="CAE4593099.1"/>
    <property type="molecule type" value="Transcribed_RNA"/>
</dbReference>
<reference evidence="2" key="1">
    <citation type="submission" date="2021-01" db="EMBL/GenBank/DDBJ databases">
        <authorList>
            <person name="Corre E."/>
            <person name="Pelletier E."/>
            <person name="Niang G."/>
            <person name="Scheremetjew M."/>
            <person name="Finn R."/>
            <person name="Kale V."/>
            <person name="Holt S."/>
            <person name="Cochrane G."/>
            <person name="Meng A."/>
            <person name="Brown T."/>
            <person name="Cohen L."/>
        </authorList>
    </citation>
    <scope>NUCLEOTIDE SEQUENCE</scope>
    <source>
        <strain evidence="2">GSO104</strain>
    </source>
</reference>
<proteinExistence type="predicted"/>
<name>A0A6V2CFP3_9STRA</name>
<evidence type="ECO:0000313" key="3">
    <source>
        <dbReference type="EMBL" id="CAE4593099.1"/>
    </source>
</evidence>
<dbReference type="EMBL" id="HBNS01009328">
    <property type="protein sequence ID" value="CAE4593103.1"/>
    <property type="molecule type" value="Transcribed_RNA"/>
</dbReference>